<evidence type="ECO:0000313" key="2">
    <source>
        <dbReference type="EMBL" id="JAP15404.1"/>
    </source>
</evidence>
<proteinExistence type="predicted"/>
<name>A0A0V0H4W8_SOLCH</name>
<reference evidence="2" key="1">
    <citation type="submission" date="2015-12" db="EMBL/GenBank/DDBJ databases">
        <title>Gene expression during late stages of embryo sac development: a critical building block for successful pollen-pistil interactions.</title>
        <authorList>
            <person name="Liu Y."/>
            <person name="Joly V."/>
            <person name="Sabar M."/>
            <person name="Matton D.P."/>
        </authorList>
    </citation>
    <scope>NUCLEOTIDE SEQUENCE</scope>
</reference>
<feature type="chain" id="PRO_5006865751" evidence="1">
    <location>
        <begin position="19"/>
        <end position="70"/>
    </location>
</feature>
<sequence>MLLFTFLFFCSSSDKLKAKNSLRTKKIDKEAGSNQIAAKTFIFRDLAITTKIFRGDYLLEEGSFGRVYNG</sequence>
<feature type="signal peptide" evidence="1">
    <location>
        <begin position="1"/>
        <end position="18"/>
    </location>
</feature>
<organism evidence="2">
    <name type="scientific">Solanum chacoense</name>
    <name type="common">Chaco potato</name>
    <dbReference type="NCBI Taxonomy" id="4108"/>
    <lineage>
        <taxon>Eukaryota</taxon>
        <taxon>Viridiplantae</taxon>
        <taxon>Streptophyta</taxon>
        <taxon>Embryophyta</taxon>
        <taxon>Tracheophyta</taxon>
        <taxon>Spermatophyta</taxon>
        <taxon>Magnoliopsida</taxon>
        <taxon>eudicotyledons</taxon>
        <taxon>Gunneridae</taxon>
        <taxon>Pentapetalae</taxon>
        <taxon>asterids</taxon>
        <taxon>lamiids</taxon>
        <taxon>Solanales</taxon>
        <taxon>Solanaceae</taxon>
        <taxon>Solanoideae</taxon>
        <taxon>Solaneae</taxon>
        <taxon>Solanum</taxon>
    </lineage>
</organism>
<evidence type="ECO:0000256" key="1">
    <source>
        <dbReference type="SAM" id="SignalP"/>
    </source>
</evidence>
<dbReference type="EMBL" id="GEDG01025216">
    <property type="protein sequence ID" value="JAP15404.1"/>
    <property type="molecule type" value="Transcribed_RNA"/>
</dbReference>
<protein>
    <submittedName>
        <fullName evidence="2">Putative ovule protein</fullName>
    </submittedName>
</protein>
<accession>A0A0V0H4W8</accession>
<dbReference type="AlphaFoldDB" id="A0A0V0H4W8"/>
<keyword evidence="1" id="KW-0732">Signal</keyword>